<evidence type="ECO:0000313" key="3">
    <source>
        <dbReference type="Proteomes" id="UP000237105"/>
    </source>
</evidence>
<dbReference type="AlphaFoldDB" id="A0A2P5DQC6"/>
<gene>
    <name evidence="2" type="ORF">PanWU01x14_041120</name>
</gene>
<keyword evidence="1" id="KW-0175">Coiled coil</keyword>
<feature type="coiled-coil region" evidence="1">
    <location>
        <begin position="150"/>
        <end position="177"/>
    </location>
</feature>
<protein>
    <submittedName>
        <fullName evidence="2">Uncharacterized protein</fullName>
    </submittedName>
</protein>
<name>A0A2P5DQC6_PARAD</name>
<accession>A0A2P5DQC6</accession>
<dbReference type="Proteomes" id="UP000237105">
    <property type="component" value="Unassembled WGS sequence"/>
</dbReference>
<evidence type="ECO:0000313" key="2">
    <source>
        <dbReference type="EMBL" id="PON75487.1"/>
    </source>
</evidence>
<proteinExistence type="predicted"/>
<evidence type="ECO:0000256" key="1">
    <source>
        <dbReference type="SAM" id="Coils"/>
    </source>
</evidence>
<dbReference type="EMBL" id="JXTB01000023">
    <property type="protein sequence ID" value="PON75487.1"/>
    <property type="molecule type" value="Genomic_DNA"/>
</dbReference>
<sequence>ALEDALSSTAHTSPTLGASKEATGVCLTGGEGILVVAEVESRSLDADDTQGEGSATKFELEALFLENLAAVQSFYSSHVGDLTGQLNIRVAMAERSEVTLAVLRADFDLYRSLDEARVNSAVAHALSIERARPEELVTKLAEAEGEVLSLHSETEAARLAQAELKVKEQELQTAKSEMWLAFIARDRAVDEAKESRKVETKAKLEAYSLQGRLDRSNERQVELRLAALKDRLADAEKLKMRYQRQVDILSTESYRSG</sequence>
<feature type="non-terminal residue" evidence="2">
    <location>
        <position position="1"/>
    </location>
</feature>
<organism evidence="2 3">
    <name type="scientific">Parasponia andersonii</name>
    <name type="common">Sponia andersonii</name>
    <dbReference type="NCBI Taxonomy" id="3476"/>
    <lineage>
        <taxon>Eukaryota</taxon>
        <taxon>Viridiplantae</taxon>
        <taxon>Streptophyta</taxon>
        <taxon>Embryophyta</taxon>
        <taxon>Tracheophyta</taxon>
        <taxon>Spermatophyta</taxon>
        <taxon>Magnoliopsida</taxon>
        <taxon>eudicotyledons</taxon>
        <taxon>Gunneridae</taxon>
        <taxon>Pentapetalae</taxon>
        <taxon>rosids</taxon>
        <taxon>fabids</taxon>
        <taxon>Rosales</taxon>
        <taxon>Cannabaceae</taxon>
        <taxon>Parasponia</taxon>
    </lineage>
</organism>
<comment type="caution">
    <text evidence="2">The sequence shown here is derived from an EMBL/GenBank/DDBJ whole genome shotgun (WGS) entry which is preliminary data.</text>
</comment>
<keyword evidence="3" id="KW-1185">Reference proteome</keyword>
<reference evidence="3" key="1">
    <citation type="submission" date="2016-06" db="EMBL/GenBank/DDBJ databases">
        <title>Parallel loss of symbiosis genes in relatives of nitrogen-fixing non-legume Parasponia.</title>
        <authorList>
            <person name="Van Velzen R."/>
            <person name="Holmer R."/>
            <person name="Bu F."/>
            <person name="Rutten L."/>
            <person name="Van Zeijl A."/>
            <person name="Liu W."/>
            <person name="Santuari L."/>
            <person name="Cao Q."/>
            <person name="Sharma T."/>
            <person name="Shen D."/>
            <person name="Roswanjaya Y."/>
            <person name="Wardhani T."/>
            <person name="Kalhor M.S."/>
            <person name="Jansen J."/>
            <person name="Van den Hoogen J."/>
            <person name="Gungor B."/>
            <person name="Hartog M."/>
            <person name="Hontelez J."/>
            <person name="Verver J."/>
            <person name="Yang W.-C."/>
            <person name="Schijlen E."/>
            <person name="Repin R."/>
            <person name="Schilthuizen M."/>
            <person name="Schranz E."/>
            <person name="Heidstra R."/>
            <person name="Miyata K."/>
            <person name="Fedorova E."/>
            <person name="Kohlen W."/>
            <person name="Bisseling T."/>
            <person name="Smit S."/>
            <person name="Geurts R."/>
        </authorList>
    </citation>
    <scope>NUCLEOTIDE SEQUENCE [LARGE SCALE GENOMIC DNA]</scope>
    <source>
        <strain evidence="3">cv. WU1-14</strain>
    </source>
</reference>
<feature type="coiled-coil region" evidence="1">
    <location>
        <begin position="218"/>
        <end position="252"/>
    </location>
</feature>